<keyword evidence="2" id="KW-0472">Membrane</keyword>
<feature type="transmembrane region" description="Helical" evidence="2">
    <location>
        <begin position="338"/>
        <end position="361"/>
    </location>
</feature>
<feature type="domain" description="Protein-glutamine gamma-glutamyltransferase-like C-terminal" evidence="3">
    <location>
        <begin position="437"/>
        <end position="506"/>
    </location>
</feature>
<dbReference type="RefSeq" id="WP_201373211.1">
    <property type="nucleotide sequence ID" value="NZ_BNJG01000002.1"/>
</dbReference>
<evidence type="ECO:0000259" key="3">
    <source>
        <dbReference type="Pfam" id="PF13559"/>
    </source>
</evidence>
<feature type="transmembrane region" description="Helical" evidence="2">
    <location>
        <begin position="36"/>
        <end position="53"/>
    </location>
</feature>
<organism evidence="4 5">
    <name type="scientific">Ktedonobacter robiniae</name>
    <dbReference type="NCBI Taxonomy" id="2778365"/>
    <lineage>
        <taxon>Bacteria</taxon>
        <taxon>Bacillati</taxon>
        <taxon>Chloroflexota</taxon>
        <taxon>Ktedonobacteria</taxon>
        <taxon>Ktedonobacterales</taxon>
        <taxon>Ktedonobacteraceae</taxon>
        <taxon>Ktedonobacter</taxon>
    </lineage>
</organism>
<feature type="transmembrane region" description="Helical" evidence="2">
    <location>
        <begin position="194"/>
        <end position="214"/>
    </location>
</feature>
<dbReference type="Proteomes" id="UP000654345">
    <property type="component" value="Unassembled WGS sequence"/>
</dbReference>
<feature type="region of interest" description="Disordered" evidence="1">
    <location>
        <begin position="1"/>
        <end position="26"/>
    </location>
</feature>
<feature type="transmembrane region" description="Helical" evidence="2">
    <location>
        <begin position="265"/>
        <end position="287"/>
    </location>
</feature>
<reference evidence="4 5" key="1">
    <citation type="journal article" date="2021" name="Int. J. Syst. Evol. Microbiol.">
        <title>Reticulibacter mediterranei gen. nov., sp. nov., within the new family Reticulibacteraceae fam. nov., and Ktedonospora formicarum gen. nov., sp. nov., Ktedonobacter robiniae sp. nov., Dictyobacter formicarum sp. nov. and Dictyobacter arantiisoli sp. nov., belonging to the class Ktedonobacteria.</title>
        <authorList>
            <person name="Yabe S."/>
            <person name="Zheng Y."/>
            <person name="Wang C.M."/>
            <person name="Sakai Y."/>
            <person name="Abe K."/>
            <person name="Yokota A."/>
            <person name="Donadio S."/>
            <person name="Cavaletti L."/>
            <person name="Monciardini P."/>
        </authorList>
    </citation>
    <scope>NUCLEOTIDE SEQUENCE [LARGE SCALE GENOMIC DNA]</scope>
    <source>
        <strain evidence="4 5">SOSP1-30</strain>
    </source>
</reference>
<evidence type="ECO:0000313" key="4">
    <source>
        <dbReference type="EMBL" id="GHO56750.1"/>
    </source>
</evidence>
<keyword evidence="2" id="KW-0812">Transmembrane</keyword>
<name>A0ABQ3UWH2_9CHLR</name>
<evidence type="ECO:0000256" key="2">
    <source>
        <dbReference type="SAM" id="Phobius"/>
    </source>
</evidence>
<evidence type="ECO:0000256" key="1">
    <source>
        <dbReference type="SAM" id="MobiDB-lite"/>
    </source>
</evidence>
<dbReference type="EMBL" id="BNJG01000002">
    <property type="protein sequence ID" value="GHO56750.1"/>
    <property type="molecule type" value="Genomic_DNA"/>
</dbReference>
<feature type="transmembrane region" description="Helical" evidence="2">
    <location>
        <begin position="220"/>
        <end position="239"/>
    </location>
</feature>
<keyword evidence="5" id="KW-1185">Reference proteome</keyword>
<feature type="transmembrane region" description="Helical" evidence="2">
    <location>
        <begin position="160"/>
        <end position="182"/>
    </location>
</feature>
<feature type="transmembrane region" description="Helical" evidence="2">
    <location>
        <begin position="117"/>
        <end position="136"/>
    </location>
</feature>
<keyword evidence="2" id="KW-1133">Transmembrane helix</keyword>
<comment type="caution">
    <text evidence="4">The sequence shown here is derived from an EMBL/GenBank/DDBJ whole genome shotgun (WGS) entry which is preliminary data.</text>
</comment>
<dbReference type="Pfam" id="PF13559">
    <property type="entry name" value="DUF4129"/>
    <property type="match status" value="1"/>
</dbReference>
<proteinExistence type="predicted"/>
<evidence type="ECO:0000313" key="5">
    <source>
        <dbReference type="Proteomes" id="UP000654345"/>
    </source>
</evidence>
<gene>
    <name evidence="4" type="ORF">KSB_52250</name>
</gene>
<feature type="compositionally biased region" description="Polar residues" evidence="1">
    <location>
        <begin position="7"/>
        <end position="17"/>
    </location>
</feature>
<dbReference type="InterPro" id="IPR025403">
    <property type="entry name" value="TgpA-like_C"/>
</dbReference>
<accession>A0ABQ3UWH2</accession>
<sequence>MPLSSPLAATSQDSNTALEHKKYPHANTSGSMGERLLPYLLASIDACIVLVVLKGMVTSPPFREVDQVVPAWWLFLMACGLLWLAQTMQRLLGFWLARRSQSGGVTLKRLRQLTTRWYSGSLLVLLLVVIWGQWYTQQAFLLDPRWLPLAFDDITNNPLYIVQALFIAMLIGFFGIRGLALSRKEVEAQDIVQVFKSGIGFLLGVLLVRTIGGVNTADSALLLVIPGFLFLGLLAHTLVKAAEKRNEHYHAQGLLGSVRAQEGKLLLNTLLFSLMLLLVTLLITFILSPNWLAQLTDPFFHWLKSLPTNQVPPHGIIDNKHKVTKQPGPGQADPEWTILLRLGAGILAVVLVLILSTRWMIVRAARRRHTQQIIVEIYTSAWSWELFKEQLKAFFKSLWQDIFRSLSTLHTRMRKQQDIAWSEELTGEPATRTVREIYRAFLRHAFKAGYARRIDETPAEFRQRLLESMPAGEGELTQLTNVYTMTRYSGTQPGEGEIAAMRQSWQELRPKIR</sequence>
<feature type="transmembrane region" description="Helical" evidence="2">
    <location>
        <begin position="73"/>
        <end position="96"/>
    </location>
</feature>
<protein>
    <recommendedName>
        <fullName evidence="3">Protein-glutamine gamma-glutamyltransferase-like C-terminal domain-containing protein</fullName>
    </recommendedName>
</protein>